<feature type="region of interest" description="Disordered" evidence="1">
    <location>
        <begin position="1"/>
        <end position="25"/>
    </location>
</feature>
<reference evidence="4" key="1">
    <citation type="submission" date="2013-12" db="EMBL/GenBank/DDBJ databases">
        <authorList>
            <person name="Genoscope - CEA"/>
        </authorList>
    </citation>
    <scope>NUCLEOTIDE SEQUENCE</scope>
    <source>
        <strain evidence="4">CBS 1993</strain>
    </source>
</reference>
<keyword evidence="2" id="KW-0472">Membrane</keyword>
<evidence type="ECO:0000256" key="2">
    <source>
        <dbReference type="SAM" id="Phobius"/>
    </source>
</evidence>
<dbReference type="PANTHER" id="PTHR34814:SF1">
    <property type="entry name" value="NITROSOGUANIDINE RESISTANCE PROTEIN SNG1"/>
    <property type="match status" value="1"/>
</dbReference>
<keyword evidence="5" id="KW-1185">Reference proteome</keyword>
<evidence type="ECO:0000256" key="1">
    <source>
        <dbReference type="SAM" id="MobiDB-lite"/>
    </source>
</evidence>
<dbReference type="STRING" id="1382522.W6MPC4"/>
<dbReference type="GeneID" id="34520346"/>
<reference evidence="4" key="2">
    <citation type="submission" date="2014-02" db="EMBL/GenBank/DDBJ databases">
        <title>Complete DNA sequence of /Kuraishia capsulata/ illustrates novel genomic features among budding yeasts (/Saccharomycotina/).</title>
        <authorList>
            <person name="Morales L."/>
            <person name="Noel B."/>
            <person name="Porcel B."/>
            <person name="Marcet-Houben M."/>
            <person name="Hullo M-F."/>
            <person name="Sacerdot C."/>
            <person name="Tekaia F."/>
            <person name="Leh-Louis V."/>
            <person name="Despons L."/>
            <person name="Khanna V."/>
            <person name="Aury J-M."/>
            <person name="Barbe V."/>
            <person name="Couloux A."/>
            <person name="Labadie K."/>
            <person name="Pelletier E."/>
            <person name="Souciet J-L."/>
            <person name="Boekhout T."/>
            <person name="Gabaldon T."/>
            <person name="Wincker P."/>
            <person name="Dujon B."/>
        </authorList>
    </citation>
    <scope>NUCLEOTIDE SEQUENCE</scope>
    <source>
        <strain evidence="4">CBS 1993</strain>
    </source>
</reference>
<dbReference type="Pfam" id="PF12051">
    <property type="entry name" value="DUF3533"/>
    <property type="match status" value="1"/>
</dbReference>
<feature type="compositionally biased region" description="Basic and acidic residues" evidence="1">
    <location>
        <begin position="1"/>
        <end position="11"/>
    </location>
</feature>
<feature type="transmembrane region" description="Helical" evidence="2">
    <location>
        <begin position="104"/>
        <end position="123"/>
    </location>
</feature>
<dbReference type="EMBL" id="HG793127">
    <property type="protein sequence ID" value="CDK26962.1"/>
    <property type="molecule type" value="Genomic_DNA"/>
</dbReference>
<evidence type="ECO:0000259" key="3">
    <source>
        <dbReference type="Pfam" id="PF12051"/>
    </source>
</evidence>
<dbReference type="InterPro" id="IPR022703">
    <property type="entry name" value="DUF3533"/>
</dbReference>
<dbReference type="GO" id="GO:0016020">
    <property type="term" value="C:membrane"/>
    <property type="evidence" value="ECO:0007669"/>
    <property type="project" value="TreeGrafter"/>
</dbReference>
<feature type="compositionally biased region" description="Low complexity" evidence="1">
    <location>
        <begin position="59"/>
        <end position="69"/>
    </location>
</feature>
<proteinExistence type="predicted"/>
<sequence length="531" mass="59422">MSSSEPVDRSQHLTGPLEPALDRTRSNNLNDIYRSVSHYTEASVFMGDKDRVAEGKQESSGSGSQATFPAGPPGPPTQQQKRKVSFFSREFLGYRKRFFKTYPVMLLIMLTCMFGIFSIYWGSMYQRNSRFKNLKMLVVVEDPVDGHLPVFSQAINETSYIESVKYRGDWKVMTHSDVTEMTGIADPRGATYRLIHHQKYWSAVYVNANATSNYATALEDADSSFRLNGSVVEVIYETGRDMTAMQSYVTPGVKVFEETFLSLSAASAIKPLTANLSSSALTKVAKDTTLLSQVPTFTYTDEKPITNPVVLAPSQIGLIYLIILTFFQFNFFIKLHGEMAHHMNTTHYLVYRLLSAHGAYLVLSLGYSAISAAFQVDFSQAYKGGFGVQWMVSYLTMAAVGGANENIALICFATMPPLVGFWMLFWVIFNISPTFSPIVLCPDFYRYGYMTPIHNSYEATKVIIFNTWKGELGRNIGILIAWIVIHTLVFPLCVMFFAWRAQKPGTAAFGATRAPPPIALPEKNIDKEELA</sequence>
<dbReference type="PANTHER" id="PTHR34814">
    <property type="entry name" value="NITROSOGUANIDINE RESISTANCE PROTEIN SNG1"/>
    <property type="match status" value="1"/>
</dbReference>
<feature type="transmembrane region" description="Helical" evidence="2">
    <location>
        <begin position="317"/>
        <end position="337"/>
    </location>
</feature>
<dbReference type="RefSeq" id="XP_022458958.1">
    <property type="nucleotide sequence ID" value="XM_022603232.1"/>
</dbReference>
<name>W6MPC4_9ASCO</name>
<gene>
    <name evidence="4" type="ORF">KUCA_T00002939001</name>
</gene>
<dbReference type="Proteomes" id="UP000019384">
    <property type="component" value="Unassembled WGS sequence"/>
</dbReference>
<feature type="transmembrane region" description="Helical" evidence="2">
    <location>
        <begin position="349"/>
        <end position="370"/>
    </location>
</feature>
<keyword evidence="2" id="KW-0812">Transmembrane</keyword>
<feature type="transmembrane region" description="Helical" evidence="2">
    <location>
        <begin position="407"/>
        <end position="429"/>
    </location>
</feature>
<dbReference type="AlphaFoldDB" id="W6MPC4"/>
<evidence type="ECO:0000313" key="4">
    <source>
        <dbReference type="EMBL" id="CDK26962.1"/>
    </source>
</evidence>
<feature type="region of interest" description="Disordered" evidence="1">
    <location>
        <begin position="52"/>
        <end position="82"/>
    </location>
</feature>
<evidence type="ECO:0000313" key="5">
    <source>
        <dbReference type="Proteomes" id="UP000019384"/>
    </source>
</evidence>
<accession>W6MPC4</accession>
<dbReference type="HOGENOM" id="CLU_020178_0_2_1"/>
<dbReference type="OrthoDB" id="2140105at2759"/>
<protein>
    <recommendedName>
        <fullName evidence="3">DUF3533 domain-containing protein</fullName>
    </recommendedName>
</protein>
<feature type="domain" description="DUF3533" evidence="3">
    <location>
        <begin position="106"/>
        <end position="487"/>
    </location>
</feature>
<organism evidence="4 5">
    <name type="scientific">Kuraishia capsulata CBS 1993</name>
    <dbReference type="NCBI Taxonomy" id="1382522"/>
    <lineage>
        <taxon>Eukaryota</taxon>
        <taxon>Fungi</taxon>
        <taxon>Dikarya</taxon>
        <taxon>Ascomycota</taxon>
        <taxon>Saccharomycotina</taxon>
        <taxon>Pichiomycetes</taxon>
        <taxon>Pichiales</taxon>
        <taxon>Pichiaceae</taxon>
        <taxon>Kuraishia</taxon>
    </lineage>
</organism>
<keyword evidence="2" id="KW-1133">Transmembrane helix</keyword>
<dbReference type="InterPro" id="IPR053001">
    <property type="entry name" value="MNNG_permease-like"/>
</dbReference>
<feature type="transmembrane region" description="Helical" evidence="2">
    <location>
        <begin position="476"/>
        <end position="499"/>
    </location>
</feature>